<proteinExistence type="predicted"/>
<keyword evidence="2" id="KW-1185">Reference proteome</keyword>
<accession>A0AAV0NHR1</accession>
<dbReference type="Proteomes" id="UP001154282">
    <property type="component" value="Unassembled WGS sequence"/>
</dbReference>
<reference evidence="1" key="1">
    <citation type="submission" date="2022-08" db="EMBL/GenBank/DDBJ databases">
        <authorList>
            <person name="Gutierrez-Valencia J."/>
        </authorList>
    </citation>
    <scope>NUCLEOTIDE SEQUENCE</scope>
</reference>
<sequence length="97" mass="11570">MTTKSFIMIRHAIAAAMYGTVLLTVGAYYCSHPVHPYDSFMHVARVYFNNRMQRIRLRVPRTHTRRHVIDGMLWMSSFFYSYFHIYRGKTPPRLPLD</sequence>
<protein>
    <recommendedName>
        <fullName evidence="3">Secreted protein</fullName>
    </recommendedName>
</protein>
<dbReference type="AlphaFoldDB" id="A0AAV0NHR1"/>
<evidence type="ECO:0000313" key="1">
    <source>
        <dbReference type="EMBL" id="CAI0458167.1"/>
    </source>
</evidence>
<name>A0AAV0NHR1_9ROSI</name>
<gene>
    <name evidence="1" type="ORF">LITE_LOCUS33402</name>
</gene>
<evidence type="ECO:0008006" key="3">
    <source>
        <dbReference type="Google" id="ProtNLM"/>
    </source>
</evidence>
<comment type="caution">
    <text evidence="1">The sequence shown here is derived from an EMBL/GenBank/DDBJ whole genome shotgun (WGS) entry which is preliminary data.</text>
</comment>
<dbReference type="EMBL" id="CAMGYJ010000008">
    <property type="protein sequence ID" value="CAI0458167.1"/>
    <property type="molecule type" value="Genomic_DNA"/>
</dbReference>
<organism evidence="1 2">
    <name type="scientific">Linum tenue</name>
    <dbReference type="NCBI Taxonomy" id="586396"/>
    <lineage>
        <taxon>Eukaryota</taxon>
        <taxon>Viridiplantae</taxon>
        <taxon>Streptophyta</taxon>
        <taxon>Embryophyta</taxon>
        <taxon>Tracheophyta</taxon>
        <taxon>Spermatophyta</taxon>
        <taxon>Magnoliopsida</taxon>
        <taxon>eudicotyledons</taxon>
        <taxon>Gunneridae</taxon>
        <taxon>Pentapetalae</taxon>
        <taxon>rosids</taxon>
        <taxon>fabids</taxon>
        <taxon>Malpighiales</taxon>
        <taxon>Linaceae</taxon>
        <taxon>Linum</taxon>
    </lineage>
</organism>
<evidence type="ECO:0000313" key="2">
    <source>
        <dbReference type="Proteomes" id="UP001154282"/>
    </source>
</evidence>